<feature type="transmembrane region" description="Helical" evidence="3">
    <location>
        <begin position="604"/>
        <end position="623"/>
    </location>
</feature>
<keyword evidence="5" id="KW-1185">Reference proteome</keyword>
<evidence type="ECO:0000313" key="4">
    <source>
        <dbReference type="EMBL" id="GIQ82852.1"/>
    </source>
</evidence>
<dbReference type="AlphaFoldDB" id="A0A9K3CUR5"/>
<feature type="compositionally biased region" description="Basic and acidic residues" evidence="2">
    <location>
        <begin position="225"/>
        <end position="241"/>
    </location>
</feature>
<dbReference type="Proteomes" id="UP000265618">
    <property type="component" value="Unassembled WGS sequence"/>
</dbReference>
<reference evidence="4 5" key="1">
    <citation type="journal article" date="2018" name="PLoS ONE">
        <title>The draft genome of Kipferlia bialata reveals reductive genome evolution in fornicate parasites.</title>
        <authorList>
            <person name="Tanifuji G."/>
            <person name="Takabayashi S."/>
            <person name="Kume K."/>
            <person name="Takagi M."/>
            <person name="Nakayama T."/>
            <person name="Kamikawa R."/>
            <person name="Inagaki Y."/>
            <person name="Hashimoto T."/>
        </authorList>
    </citation>
    <scope>NUCLEOTIDE SEQUENCE [LARGE SCALE GENOMIC DNA]</scope>
    <source>
        <strain evidence="4">NY0173</strain>
    </source>
</reference>
<accession>A0A9K3CUR5</accession>
<feature type="compositionally biased region" description="Low complexity" evidence="2">
    <location>
        <begin position="158"/>
        <end position="172"/>
    </location>
</feature>
<name>A0A9K3CUR5_9EUKA</name>
<feature type="coiled-coil region" evidence="1">
    <location>
        <begin position="343"/>
        <end position="384"/>
    </location>
</feature>
<feature type="compositionally biased region" description="Acidic residues" evidence="2">
    <location>
        <begin position="242"/>
        <end position="257"/>
    </location>
</feature>
<proteinExistence type="predicted"/>
<evidence type="ECO:0000313" key="5">
    <source>
        <dbReference type="Proteomes" id="UP000265618"/>
    </source>
</evidence>
<gene>
    <name evidence="4" type="ORF">KIPB_004071</name>
</gene>
<keyword evidence="3" id="KW-0472">Membrane</keyword>
<feature type="compositionally biased region" description="Basic and acidic residues" evidence="2">
    <location>
        <begin position="20"/>
        <end position="29"/>
    </location>
</feature>
<feature type="region of interest" description="Disordered" evidence="2">
    <location>
        <begin position="195"/>
        <end position="259"/>
    </location>
</feature>
<feature type="region of interest" description="Disordered" evidence="2">
    <location>
        <begin position="1"/>
        <end position="75"/>
    </location>
</feature>
<evidence type="ECO:0000256" key="3">
    <source>
        <dbReference type="SAM" id="Phobius"/>
    </source>
</evidence>
<feature type="compositionally biased region" description="Low complexity" evidence="2">
    <location>
        <begin position="1"/>
        <end position="16"/>
    </location>
</feature>
<feature type="region of interest" description="Disordered" evidence="2">
    <location>
        <begin position="106"/>
        <end position="172"/>
    </location>
</feature>
<keyword evidence="3" id="KW-1133">Transmembrane helix</keyword>
<keyword evidence="1" id="KW-0175">Coiled coil</keyword>
<protein>
    <submittedName>
        <fullName evidence="4">Uncharacterized protein</fullName>
    </submittedName>
</protein>
<keyword evidence="3" id="KW-0812">Transmembrane</keyword>
<organism evidence="4 5">
    <name type="scientific">Kipferlia bialata</name>
    <dbReference type="NCBI Taxonomy" id="797122"/>
    <lineage>
        <taxon>Eukaryota</taxon>
        <taxon>Metamonada</taxon>
        <taxon>Carpediemonas-like organisms</taxon>
        <taxon>Kipferlia</taxon>
    </lineage>
</organism>
<dbReference type="EMBL" id="BDIP01000837">
    <property type="protein sequence ID" value="GIQ82852.1"/>
    <property type="molecule type" value="Genomic_DNA"/>
</dbReference>
<evidence type="ECO:0000256" key="1">
    <source>
        <dbReference type="SAM" id="Coils"/>
    </source>
</evidence>
<feature type="compositionally biased region" description="Basic residues" evidence="2">
    <location>
        <begin position="30"/>
        <end position="43"/>
    </location>
</feature>
<comment type="caution">
    <text evidence="4">The sequence shown here is derived from an EMBL/GenBank/DDBJ whole genome shotgun (WGS) entry which is preliminary data.</text>
</comment>
<feature type="compositionally biased region" description="Basic and acidic residues" evidence="2">
    <location>
        <begin position="44"/>
        <end position="53"/>
    </location>
</feature>
<evidence type="ECO:0000256" key="2">
    <source>
        <dbReference type="SAM" id="MobiDB-lite"/>
    </source>
</evidence>
<sequence>MDSPSIELSEVSLSEVSDADAGKNEVRERLARRRQLFSPKYKKRESMERKGREVGGPGSGAITDSVDSGAASMHAGVDRHIHDSADVSGHDSVDVSAVLMDEDSLGYTLSPQREGRDVVREGAGPDDWTEGTADYMPSDITVQADASGEGETVSALESPLGSRPLSPSGFGLSDVRNPQVDLCGDGFSGVSVSVDSHTVSAKTESPARPGPPEDTRAHSLGTHSPGEERSSPLRGEVRVDIPDDIPSEGEEESEGESEGARLAGVVSAVYGPVLSSLKKHLKPQGQEALAALAARLVTQERIIADLQIDAQQKYSQRKSQSQQSALQSTYMAEVGHQVVHPRVSQDREELDRLRRELSNRQSACNKAEARAAELDKECAHLRSVQASGEGPALRVLRDAVRDTLGCLQRRLSMLGDRLRNAALVGHLDPQEAISQALFTLCQAAMFEFSPVDIGHKAAGSCEVVDLGVRSEGDERGGVSDVMVLGQNSVSPKINCVIVSYDTATKKAATKVVSCPIPIGERVSIHATRVGESVLAYSQKRGESKGTLYRYCIKESDWTTVQQNGECPDCEYVVDMFTLGDRVHLAGGKVWLYPLSFRAEGGADLTAVVVGFGLALLALLYKGAGRISLRRDKE</sequence>